<reference evidence="1 2" key="1">
    <citation type="submission" date="2021-01" db="EMBL/GenBank/DDBJ databases">
        <title>Actinoplanes sp. nov. LDG1-01 isolated from lichen.</title>
        <authorList>
            <person name="Saeng-In P."/>
            <person name="Phongsopitanun W."/>
            <person name="Kanchanasin P."/>
            <person name="Yuki M."/>
            <person name="Kudo T."/>
            <person name="Ohkuma M."/>
            <person name="Tanasupawat S."/>
        </authorList>
    </citation>
    <scope>NUCLEOTIDE SEQUENCE [LARGE SCALE GENOMIC DNA]</scope>
    <source>
        <strain evidence="1 2">LDG1-01</strain>
    </source>
</reference>
<dbReference type="Pfam" id="PF03928">
    <property type="entry name" value="HbpS-like"/>
    <property type="match status" value="1"/>
</dbReference>
<dbReference type="SUPFAM" id="SSF143744">
    <property type="entry name" value="GlcG-like"/>
    <property type="match status" value="1"/>
</dbReference>
<organism evidence="1 2">
    <name type="scientific">Paractinoplanes lichenicola</name>
    <dbReference type="NCBI Taxonomy" id="2802976"/>
    <lineage>
        <taxon>Bacteria</taxon>
        <taxon>Bacillati</taxon>
        <taxon>Actinomycetota</taxon>
        <taxon>Actinomycetes</taxon>
        <taxon>Micromonosporales</taxon>
        <taxon>Micromonosporaceae</taxon>
        <taxon>Paractinoplanes</taxon>
    </lineage>
</organism>
<comment type="caution">
    <text evidence="1">The sequence shown here is derived from an EMBL/GenBank/DDBJ whole genome shotgun (WGS) entry which is preliminary data.</text>
</comment>
<gene>
    <name evidence="1" type="ORF">JKJ07_16595</name>
</gene>
<evidence type="ECO:0000313" key="1">
    <source>
        <dbReference type="EMBL" id="MBL7255923.1"/>
    </source>
</evidence>
<proteinExistence type="predicted"/>
<keyword evidence="2" id="KW-1185">Reference proteome</keyword>
<dbReference type="Gene3D" id="3.30.450.150">
    <property type="entry name" value="Haem-degrading domain"/>
    <property type="match status" value="1"/>
</dbReference>
<dbReference type="PANTHER" id="PTHR34309:SF1">
    <property type="entry name" value="PROTEIN GLCG"/>
    <property type="match status" value="1"/>
</dbReference>
<dbReference type="InterPro" id="IPR005624">
    <property type="entry name" value="PduO/GlcC-like"/>
</dbReference>
<sequence length="135" mass="13538">MPLTLHEAQTVIAGAHERAAELAASVTVAVVDEGGHLQALGRMNGAPPLSAQIAEAKAATVALFRRDGAALRTMQESSPAFFAQLDRAVRVRILTGAGAALLMRGDTVLGALAVSGGAVPGQDDECAGAALAVLG</sequence>
<dbReference type="Proteomes" id="UP000598996">
    <property type="component" value="Unassembled WGS sequence"/>
</dbReference>
<dbReference type="InterPro" id="IPR038084">
    <property type="entry name" value="PduO/GlcC-like_sf"/>
</dbReference>
<name>A0ABS1VMG0_9ACTN</name>
<dbReference type="PANTHER" id="PTHR34309">
    <property type="entry name" value="SLR1406 PROTEIN"/>
    <property type="match status" value="1"/>
</dbReference>
<protein>
    <submittedName>
        <fullName evidence="1">Heme-binding protein</fullName>
    </submittedName>
</protein>
<accession>A0ABS1VMG0</accession>
<dbReference type="RefSeq" id="WP_202992429.1">
    <property type="nucleotide sequence ID" value="NZ_JAENHO010000004.1"/>
</dbReference>
<evidence type="ECO:0000313" key="2">
    <source>
        <dbReference type="Proteomes" id="UP000598996"/>
    </source>
</evidence>
<dbReference type="EMBL" id="JAENHO010000004">
    <property type="protein sequence ID" value="MBL7255923.1"/>
    <property type="molecule type" value="Genomic_DNA"/>
</dbReference>
<dbReference type="InterPro" id="IPR052517">
    <property type="entry name" value="GlcG_carb_metab_protein"/>
</dbReference>